<keyword evidence="3" id="KW-1185">Reference proteome</keyword>
<organism evidence="2 3">
    <name type="scientific">Algoriphagus pacificus</name>
    <dbReference type="NCBI Taxonomy" id="2811234"/>
    <lineage>
        <taxon>Bacteria</taxon>
        <taxon>Pseudomonadati</taxon>
        <taxon>Bacteroidota</taxon>
        <taxon>Cytophagia</taxon>
        <taxon>Cytophagales</taxon>
        <taxon>Cyclobacteriaceae</taxon>
        <taxon>Algoriphagus</taxon>
    </lineage>
</organism>
<feature type="signal peptide" evidence="1">
    <location>
        <begin position="1"/>
        <end position="18"/>
    </location>
</feature>
<protein>
    <recommendedName>
        <fullName evidence="4">Lipoprotein</fullName>
    </recommendedName>
</protein>
<feature type="chain" id="PRO_5045166760" description="Lipoprotein" evidence="1">
    <location>
        <begin position="19"/>
        <end position="325"/>
    </location>
</feature>
<proteinExistence type="predicted"/>
<dbReference type="PROSITE" id="PS51257">
    <property type="entry name" value="PROKAR_LIPOPROTEIN"/>
    <property type="match status" value="1"/>
</dbReference>
<evidence type="ECO:0000256" key="1">
    <source>
        <dbReference type="SAM" id="SignalP"/>
    </source>
</evidence>
<name>A0ABS3CP55_9BACT</name>
<keyword evidence="1" id="KW-0732">Signal</keyword>
<dbReference type="Proteomes" id="UP000664480">
    <property type="component" value="Unassembled WGS sequence"/>
</dbReference>
<evidence type="ECO:0000313" key="2">
    <source>
        <dbReference type="EMBL" id="MBN7817434.1"/>
    </source>
</evidence>
<accession>A0ABS3CP55</accession>
<dbReference type="EMBL" id="JAFKCU010000005">
    <property type="protein sequence ID" value="MBN7817434.1"/>
    <property type="molecule type" value="Genomic_DNA"/>
</dbReference>
<dbReference type="RefSeq" id="WP_206588107.1">
    <property type="nucleotide sequence ID" value="NZ_JAFKCU010000005.1"/>
</dbReference>
<reference evidence="2 3" key="1">
    <citation type="submission" date="2021-03" db="EMBL/GenBank/DDBJ databases">
        <title>novel species isolated from a fishpond in China.</title>
        <authorList>
            <person name="Lu H."/>
            <person name="Cai Z."/>
        </authorList>
    </citation>
    <scope>NUCLEOTIDE SEQUENCE [LARGE SCALE GENOMIC DNA]</scope>
    <source>
        <strain evidence="2 3">YJ13C</strain>
    </source>
</reference>
<evidence type="ECO:0000313" key="3">
    <source>
        <dbReference type="Proteomes" id="UP000664480"/>
    </source>
</evidence>
<sequence length="325" mass="37010">MKRLLYLALPLLVFTAMACTSGTKQMEGKNSESTFTEEEASFIGDFVTEGYFDREKGFDWTVVRIFMDNQGSIKSEISSRSDLKRPSCTWKIDLEIKNPNTLEAQWMDDSFLFEVIGDSLFIKGSDEKSDESLYFFCNGGASLKNSYVRLEESFDSTQISGYTFEQELELQGISFEVHATEQNPYTTILIETEGLEIDSTPVTHQVDGGYIKSEIEDLNSDGWPELLVYFNSYGMEMKSFLIGYSVNNGKSMSRISMPELSEEAAAGFQGQDEFAIVETSLVRRFPIYKLEDGKWIPSGKTRQIQYKLRDGEAAREFYEVSIMEF</sequence>
<evidence type="ECO:0008006" key="4">
    <source>
        <dbReference type="Google" id="ProtNLM"/>
    </source>
</evidence>
<gene>
    <name evidence="2" type="ORF">J0A69_18480</name>
</gene>
<comment type="caution">
    <text evidence="2">The sequence shown here is derived from an EMBL/GenBank/DDBJ whole genome shotgun (WGS) entry which is preliminary data.</text>
</comment>